<dbReference type="InterPro" id="IPR044810">
    <property type="entry name" value="WRKY_plant"/>
</dbReference>
<dbReference type="GO" id="GO:0043565">
    <property type="term" value="F:sequence-specific DNA binding"/>
    <property type="evidence" value="ECO:0007669"/>
    <property type="project" value="InterPro"/>
</dbReference>
<dbReference type="InterPro" id="IPR036576">
    <property type="entry name" value="WRKY_dom_sf"/>
</dbReference>
<dbReference type="GO" id="GO:0005634">
    <property type="term" value="C:nucleus"/>
    <property type="evidence" value="ECO:0007669"/>
    <property type="project" value="UniProtKB-SubCell"/>
</dbReference>
<protein>
    <recommendedName>
        <fullName evidence="6">WRKY domain-containing protein</fullName>
    </recommendedName>
</protein>
<dbReference type="PANTHER" id="PTHR31282">
    <property type="entry name" value="WRKY TRANSCRIPTION FACTOR 21-RELATED"/>
    <property type="match status" value="1"/>
</dbReference>
<feature type="domain" description="WRKY" evidence="6">
    <location>
        <begin position="253"/>
        <end position="319"/>
    </location>
</feature>
<dbReference type="EMBL" id="RXGB01001596">
    <property type="protein sequence ID" value="TMW98257.1"/>
    <property type="molecule type" value="Genomic_DNA"/>
</dbReference>
<comment type="subcellular location">
    <subcellularLocation>
        <location evidence="1">Nucleus</location>
    </subcellularLocation>
</comment>
<evidence type="ECO:0000256" key="2">
    <source>
        <dbReference type="ARBA" id="ARBA00023015"/>
    </source>
</evidence>
<organism evidence="7">
    <name type="scientific">Solanum chilense</name>
    <name type="common">Tomato</name>
    <name type="synonym">Lycopersicon chilense</name>
    <dbReference type="NCBI Taxonomy" id="4083"/>
    <lineage>
        <taxon>Eukaryota</taxon>
        <taxon>Viridiplantae</taxon>
        <taxon>Streptophyta</taxon>
        <taxon>Embryophyta</taxon>
        <taxon>Tracheophyta</taxon>
        <taxon>Spermatophyta</taxon>
        <taxon>Magnoliopsida</taxon>
        <taxon>eudicotyledons</taxon>
        <taxon>Gunneridae</taxon>
        <taxon>Pentapetalae</taxon>
        <taxon>asterids</taxon>
        <taxon>lamiids</taxon>
        <taxon>Solanales</taxon>
        <taxon>Solanaceae</taxon>
        <taxon>Solanoideae</taxon>
        <taxon>Solaneae</taxon>
        <taxon>Solanum</taxon>
        <taxon>Solanum subgen. Lycopersicon</taxon>
    </lineage>
</organism>
<evidence type="ECO:0000256" key="4">
    <source>
        <dbReference type="ARBA" id="ARBA00023163"/>
    </source>
</evidence>
<evidence type="ECO:0000259" key="6">
    <source>
        <dbReference type="PROSITE" id="PS50811"/>
    </source>
</evidence>
<dbReference type="Pfam" id="PF03106">
    <property type="entry name" value="WRKY"/>
    <property type="match status" value="1"/>
</dbReference>
<reference evidence="7" key="1">
    <citation type="submission" date="2019-05" db="EMBL/GenBank/DDBJ databases">
        <title>The de novo reference genome and transcriptome assemblies of the wild tomato species Solanum chilense.</title>
        <authorList>
            <person name="Stam R."/>
            <person name="Nosenko T."/>
            <person name="Hoerger A.C."/>
            <person name="Stephan W."/>
            <person name="Seidel M.A."/>
            <person name="Kuhn J.M.M."/>
            <person name="Haberer G."/>
            <person name="Tellier A."/>
        </authorList>
    </citation>
    <scope>NUCLEOTIDE SEQUENCE</scope>
    <source>
        <tissue evidence="7">Mature leaves</tissue>
    </source>
</reference>
<evidence type="ECO:0000256" key="5">
    <source>
        <dbReference type="ARBA" id="ARBA00023242"/>
    </source>
</evidence>
<dbReference type="InterPro" id="IPR003657">
    <property type="entry name" value="WRKY_dom"/>
</dbReference>
<evidence type="ECO:0000313" key="7">
    <source>
        <dbReference type="EMBL" id="TMW98257.1"/>
    </source>
</evidence>
<name>A0A6N2BUV6_SOLCI</name>
<dbReference type="GO" id="GO:0005516">
    <property type="term" value="F:calmodulin binding"/>
    <property type="evidence" value="ECO:0007669"/>
    <property type="project" value="UniProtKB-ARBA"/>
</dbReference>
<dbReference type="SMART" id="SM00774">
    <property type="entry name" value="WRKY"/>
    <property type="match status" value="1"/>
</dbReference>
<keyword evidence="2" id="KW-0805">Transcription regulation</keyword>
<dbReference type="InterPro" id="IPR018872">
    <property type="entry name" value="Zn-cluster-dom"/>
</dbReference>
<dbReference type="AlphaFoldDB" id="A0A6N2BUV6"/>
<keyword evidence="5" id="KW-0539">Nucleus</keyword>
<sequence length="338" mass="36941">MAVLSKMNESFAVEEAASAGLKSMENLIRLVSHEPVQAQADCREMADFTVSKFKKVISILDRTGHARFRRGPVQAPAPVQVRAPVRGPVYPDSFTSLSLAPSLSFATAKERLAPSLSFAPAKERPVVQVQTALTLDFSKLNVNRPIGNSSAFTAFTVKSKEVLMADPTPTNSSSFMSTITGEATVSNGKQVSSSMLLLPPQAVNFPTTGKRCREHEQSDAISGSKSTGSGKCHCKKRKAKDRKVIRIPAISTRVADIPGDEFSWRKYGQKPIKGSKYPRGYYKCSSLRGCPARKHVERAMDDPTMLIVTYEDEHCHNPVAAMQGNSSQMVNFGLMEKK</sequence>
<dbReference type="PROSITE" id="PS50811">
    <property type="entry name" value="WRKY"/>
    <property type="match status" value="1"/>
</dbReference>
<gene>
    <name evidence="7" type="ORF">EJD97_004295</name>
</gene>
<dbReference type="FunFam" id="2.20.25.80:FF:000004">
    <property type="entry name" value="WRKY transcription factor 65"/>
    <property type="match status" value="1"/>
</dbReference>
<evidence type="ECO:0000256" key="1">
    <source>
        <dbReference type="ARBA" id="ARBA00004123"/>
    </source>
</evidence>
<dbReference type="GO" id="GO:0003700">
    <property type="term" value="F:DNA-binding transcription factor activity"/>
    <property type="evidence" value="ECO:0007669"/>
    <property type="project" value="InterPro"/>
</dbReference>
<comment type="caution">
    <text evidence="7">The sequence shown here is derived from an EMBL/GenBank/DDBJ whole genome shotgun (WGS) entry which is preliminary data.</text>
</comment>
<keyword evidence="4" id="KW-0804">Transcription</keyword>
<dbReference type="SUPFAM" id="SSF118290">
    <property type="entry name" value="WRKY DNA-binding domain"/>
    <property type="match status" value="1"/>
</dbReference>
<accession>A0A6N2BUV6</accession>
<dbReference type="Gene3D" id="2.20.25.80">
    <property type="entry name" value="WRKY domain"/>
    <property type="match status" value="1"/>
</dbReference>
<keyword evidence="3" id="KW-0238">DNA-binding</keyword>
<evidence type="ECO:0000256" key="3">
    <source>
        <dbReference type="ARBA" id="ARBA00023125"/>
    </source>
</evidence>
<dbReference type="Pfam" id="PF10533">
    <property type="entry name" value="Plant_zn_clust"/>
    <property type="match status" value="1"/>
</dbReference>
<proteinExistence type="predicted"/>